<evidence type="ECO:0000313" key="3">
    <source>
        <dbReference type="Proteomes" id="UP000646844"/>
    </source>
</evidence>
<dbReference type="PANTHER" id="PTHR43459">
    <property type="entry name" value="ENOYL-COA HYDRATASE"/>
    <property type="match status" value="1"/>
</dbReference>
<dbReference type="OMA" id="WGFYNRL"/>
<dbReference type="GeneID" id="1460500"/>
<keyword evidence="2" id="KW-0456">Lyase</keyword>
<proteinExistence type="inferred from homology"/>
<dbReference type="EC" id="4.2.1.17" evidence="2"/>
<dbReference type="InterPro" id="IPR014748">
    <property type="entry name" value="Enoyl-CoA_hydra_C"/>
</dbReference>
<reference evidence="2" key="1">
    <citation type="journal article" date="2020" name="bioRxiv">
        <title>A rank-normalized archaeal taxonomy based on genome phylogeny resolves widespread incomplete and uneven classifications.</title>
        <authorList>
            <person name="Rinke C."/>
            <person name="Chuvochina M."/>
            <person name="Mussig A.J."/>
            <person name="Chaumeil P.-A."/>
            <person name="Waite D.W."/>
            <person name="Whitman W.B."/>
            <person name="Parks D.H."/>
            <person name="Hugenholtz P."/>
        </authorList>
    </citation>
    <scope>NUCLEOTIDE SEQUENCE</scope>
    <source>
        <strain evidence="2">UBA8838</strain>
    </source>
</reference>
<dbReference type="RefSeq" id="WP_010980502.1">
    <property type="nucleotide sequence ID" value="NZ_BAABQO010000010.1"/>
</dbReference>
<organism evidence="2 3">
    <name type="scientific">Sulfurisphaera tokodaii</name>
    <dbReference type="NCBI Taxonomy" id="111955"/>
    <lineage>
        <taxon>Archaea</taxon>
        <taxon>Thermoproteota</taxon>
        <taxon>Thermoprotei</taxon>
        <taxon>Sulfolobales</taxon>
        <taxon>Sulfolobaceae</taxon>
        <taxon>Sulfurisphaera</taxon>
    </lineage>
</organism>
<name>A0A832TDR5_9CREN</name>
<comment type="caution">
    <text evidence="2">The sequence shown here is derived from an EMBL/GenBank/DDBJ whole genome shotgun (WGS) entry which is preliminary data.</text>
</comment>
<dbReference type="InterPro" id="IPR018376">
    <property type="entry name" value="Enoyl-CoA_hyd/isom_CS"/>
</dbReference>
<dbReference type="SUPFAM" id="SSF52096">
    <property type="entry name" value="ClpP/crotonase"/>
    <property type="match status" value="1"/>
</dbReference>
<dbReference type="PROSITE" id="PS00166">
    <property type="entry name" value="ENOYL_COA_HYDRATASE"/>
    <property type="match status" value="1"/>
</dbReference>
<dbReference type="InterPro" id="IPR001753">
    <property type="entry name" value="Enoyl-CoA_hydra/iso"/>
</dbReference>
<sequence>MANEILVEDRGSISVITLNRPDKLNAMNLDLRNQLIKALRDFNRDPKKRVAVITGSGRSFSVGADISSISEDLAEDLRNSFHQVIKEIKFSNKIFISAVRGVVAGAGLSLALATDIRFASKDSRFVMAFHNIGLAPDSGLALMMLRLGGVKFEKYILTGGEFNTEIARELGFEIVDDPLSEALKRAEEISNGPFKSFSASKRLINRVLYQDLEEFLDYEAAMQGALGKTHDFKEGIKAFLEKRKPQFKGE</sequence>
<comment type="similarity">
    <text evidence="1">Belongs to the enoyl-CoA hydratase/isomerase family.</text>
</comment>
<dbReference type="AlphaFoldDB" id="A0A832TDR5"/>
<dbReference type="PANTHER" id="PTHR43459:SF1">
    <property type="entry name" value="EG:BACN32G11.4 PROTEIN"/>
    <property type="match status" value="1"/>
</dbReference>
<dbReference type="Gene3D" id="1.10.12.10">
    <property type="entry name" value="Lyase 2-enoyl-coa Hydratase, Chain A, domain 2"/>
    <property type="match status" value="1"/>
</dbReference>
<evidence type="ECO:0000313" key="2">
    <source>
        <dbReference type="EMBL" id="HII74064.1"/>
    </source>
</evidence>
<dbReference type="InterPro" id="IPR029045">
    <property type="entry name" value="ClpP/crotonase-like_dom_sf"/>
</dbReference>
<dbReference type="CDD" id="cd06558">
    <property type="entry name" value="crotonase-like"/>
    <property type="match status" value="1"/>
</dbReference>
<dbReference type="EMBL" id="DUJO01000026">
    <property type="protein sequence ID" value="HII74064.1"/>
    <property type="molecule type" value="Genomic_DNA"/>
</dbReference>
<dbReference type="Pfam" id="PF00378">
    <property type="entry name" value="ECH_1"/>
    <property type="match status" value="1"/>
</dbReference>
<protein>
    <submittedName>
        <fullName evidence="2">Enoyl-CoA hydratase</fullName>
        <ecNumber evidence="2">4.2.1.17</ecNumber>
    </submittedName>
</protein>
<evidence type="ECO:0000256" key="1">
    <source>
        <dbReference type="RuleBase" id="RU003707"/>
    </source>
</evidence>
<dbReference type="Proteomes" id="UP000646844">
    <property type="component" value="Unassembled WGS sequence"/>
</dbReference>
<dbReference type="NCBIfam" id="NF004725">
    <property type="entry name" value="PRK06072.1"/>
    <property type="match status" value="1"/>
</dbReference>
<dbReference type="Gene3D" id="3.90.226.10">
    <property type="entry name" value="2-enoyl-CoA Hydratase, Chain A, domain 1"/>
    <property type="match status" value="1"/>
</dbReference>
<accession>A0A832TDR5</accession>
<gene>
    <name evidence="2" type="ORF">HA332_06745</name>
</gene>
<dbReference type="GO" id="GO:0004300">
    <property type="term" value="F:enoyl-CoA hydratase activity"/>
    <property type="evidence" value="ECO:0007669"/>
    <property type="project" value="UniProtKB-EC"/>
</dbReference>